<organism evidence="1 2">
    <name type="scientific">Prevotella jejuni</name>
    <dbReference type="NCBI Taxonomy" id="1177574"/>
    <lineage>
        <taxon>Bacteria</taxon>
        <taxon>Pseudomonadati</taxon>
        <taxon>Bacteroidota</taxon>
        <taxon>Bacteroidia</taxon>
        <taxon>Bacteroidales</taxon>
        <taxon>Prevotellaceae</taxon>
        <taxon>Prevotella</taxon>
    </lineage>
</organism>
<accession>A0AA94ISP2</accession>
<protein>
    <submittedName>
        <fullName evidence="1">Uncharacterized protein</fullName>
    </submittedName>
</protein>
<reference evidence="1 2" key="1">
    <citation type="submission" date="2017-06" db="EMBL/GenBank/DDBJ databases">
        <authorList>
            <person name="Varghese N."/>
            <person name="Submissions S."/>
        </authorList>
    </citation>
    <scope>NUCLEOTIDE SEQUENCE [LARGE SCALE GENOMIC DNA]</scope>
    <source>
        <strain evidence="1 2">DSM 26989</strain>
    </source>
</reference>
<name>A0AA94ISP2_9BACT</name>
<evidence type="ECO:0000313" key="2">
    <source>
        <dbReference type="Proteomes" id="UP000198427"/>
    </source>
</evidence>
<keyword evidence="2" id="KW-1185">Reference proteome</keyword>
<dbReference type="EMBL" id="FZNZ01000002">
    <property type="protein sequence ID" value="SNR63473.1"/>
    <property type="molecule type" value="Genomic_DNA"/>
</dbReference>
<dbReference type="AlphaFoldDB" id="A0AA94ISP2"/>
<evidence type="ECO:0000313" key="1">
    <source>
        <dbReference type="EMBL" id="SNR63473.1"/>
    </source>
</evidence>
<sequence length="177" mass="19635">MPGNSTTLIPAGMSICLAAGTGYAEVVAKNKAYQVINIGSGVATPSAVTGGVRYSKYICKDGWNIDLKDPNNNIVDNFGLEVAYLLNGSNGFYYNYYLGERDFIRSKDKPFNAPYNGFNPKGWYYMPIETSGLNLLGTFNDADSRFIPFVEYKDGGSANRPERYHDMTYYTAIKHLP</sequence>
<gene>
    <name evidence="1" type="ORF">SAMN06265364_10279</name>
</gene>
<comment type="caution">
    <text evidence="1">The sequence shown here is derived from an EMBL/GenBank/DDBJ whole genome shotgun (WGS) entry which is preliminary data.</text>
</comment>
<proteinExistence type="predicted"/>
<dbReference type="Proteomes" id="UP000198427">
    <property type="component" value="Unassembled WGS sequence"/>
</dbReference>